<gene>
    <name evidence="2" type="ORF">FSCOSCO3_A025473</name>
</gene>
<dbReference type="GO" id="GO:0008270">
    <property type="term" value="F:zinc ion binding"/>
    <property type="evidence" value="ECO:0007669"/>
    <property type="project" value="InterPro"/>
</dbReference>
<sequence>MDATESDQIRTALRAQGEKLFEQDQQFARLHHDLAEVTSRSEEQCATVSAQLAHVIDQLQRLTTTTSAEPPAAAPDEPDQANLPELRSLSLSSPERFSGDSEDNIASTTPPEPMQIGQTRLTPAERQRRFLEGRCIYCAQLGHVIAHCPVRVSRPSNAPTSLVQHYIETDSQGKPTFG</sequence>
<evidence type="ECO:0000256" key="1">
    <source>
        <dbReference type="SAM" id="MobiDB-lite"/>
    </source>
</evidence>
<feature type="compositionally biased region" description="Low complexity" evidence="1">
    <location>
        <begin position="64"/>
        <end position="75"/>
    </location>
</feature>
<accession>A0AAV1Q3W4</accession>
<dbReference type="InterPro" id="IPR036875">
    <property type="entry name" value="Znf_CCHC_sf"/>
</dbReference>
<evidence type="ECO:0008006" key="4">
    <source>
        <dbReference type="Google" id="ProtNLM"/>
    </source>
</evidence>
<keyword evidence="3" id="KW-1185">Reference proteome</keyword>
<organism evidence="2 3">
    <name type="scientific">Scomber scombrus</name>
    <name type="common">Atlantic mackerel</name>
    <name type="synonym">Scomber vernalis</name>
    <dbReference type="NCBI Taxonomy" id="13677"/>
    <lineage>
        <taxon>Eukaryota</taxon>
        <taxon>Metazoa</taxon>
        <taxon>Chordata</taxon>
        <taxon>Craniata</taxon>
        <taxon>Vertebrata</taxon>
        <taxon>Euteleostomi</taxon>
        <taxon>Actinopterygii</taxon>
        <taxon>Neopterygii</taxon>
        <taxon>Teleostei</taxon>
        <taxon>Neoteleostei</taxon>
        <taxon>Acanthomorphata</taxon>
        <taxon>Pelagiaria</taxon>
        <taxon>Scombriformes</taxon>
        <taxon>Scombridae</taxon>
        <taxon>Scomber</taxon>
    </lineage>
</organism>
<dbReference type="SUPFAM" id="SSF57756">
    <property type="entry name" value="Retrovirus zinc finger-like domains"/>
    <property type="match status" value="1"/>
</dbReference>
<dbReference type="Proteomes" id="UP001314229">
    <property type="component" value="Unassembled WGS sequence"/>
</dbReference>
<reference evidence="2 3" key="1">
    <citation type="submission" date="2024-01" db="EMBL/GenBank/DDBJ databases">
        <authorList>
            <person name="Alioto T."/>
            <person name="Alioto T."/>
            <person name="Gomez Garrido J."/>
        </authorList>
    </citation>
    <scope>NUCLEOTIDE SEQUENCE [LARGE SCALE GENOMIC DNA]</scope>
</reference>
<feature type="region of interest" description="Disordered" evidence="1">
    <location>
        <begin position="64"/>
        <end position="121"/>
    </location>
</feature>
<proteinExistence type="predicted"/>
<dbReference type="EMBL" id="CAWUFR010000472">
    <property type="protein sequence ID" value="CAK6978253.1"/>
    <property type="molecule type" value="Genomic_DNA"/>
</dbReference>
<evidence type="ECO:0000313" key="2">
    <source>
        <dbReference type="EMBL" id="CAK6978253.1"/>
    </source>
</evidence>
<dbReference type="GO" id="GO:0003676">
    <property type="term" value="F:nucleic acid binding"/>
    <property type="evidence" value="ECO:0007669"/>
    <property type="project" value="InterPro"/>
</dbReference>
<dbReference type="AlphaFoldDB" id="A0AAV1Q3W4"/>
<name>A0AAV1Q3W4_SCOSC</name>
<protein>
    <recommendedName>
        <fullName evidence="4">CCHC-type domain-containing protein</fullName>
    </recommendedName>
</protein>
<feature type="compositionally biased region" description="Low complexity" evidence="1">
    <location>
        <begin position="83"/>
        <end position="96"/>
    </location>
</feature>
<comment type="caution">
    <text evidence="2">The sequence shown here is derived from an EMBL/GenBank/DDBJ whole genome shotgun (WGS) entry which is preliminary data.</text>
</comment>
<evidence type="ECO:0000313" key="3">
    <source>
        <dbReference type="Proteomes" id="UP001314229"/>
    </source>
</evidence>